<dbReference type="EMBL" id="WTPX01000083">
    <property type="protein sequence ID" value="NNJ26534.1"/>
    <property type="molecule type" value="Genomic_DNA"/>
</dbReference>
<dbReference type="Proteomes" id="UP000609651">
    <property type="component" value="Unassembled WGS sequence"/>
</dbReference>
<keyword evidence="2" id="KW-1185">Reference proteome</keyword>
<sequence>MKQDVFVNCPFDADYDPLFEAILFCVFDCGFRPRCALEAVDSAAIRVEKILDLIGECRFGLHDISRTEPNAAGLPRFNMPLELGMFLSARRFGPKKQREKVALILDVDPYRYQQFLSDLAGQDIAAHGGDPRRAVTVVRNWLRAQDTSRPVPGGKKIWERFELFQRDRGPLLDDLQIQPDEVSYADRVHLIEYWLEFVSGDGPSPTDEADEAKDS</sequence>
<comment type="caution">
    <text evidence="1">The sequence shown here is derived from an EMBL/GenBank/DDBJ whole genome shotgun (WGS) entry which is preliminary data.</text>
</comment>
<gene>
    <name evidence="1" type="ORF">LzC2_26230</name>
</gene>
<evidence type="ECO:0000313" key="1">
    <source>
        <dbReference type="EMBL" id="NNJ26534.1"/>
    </source>
</evidence>
<name>A0ABX1VEN7_9PLAN</name>
<accession>A0ABX1VEN7</accession>
<proteinExistence type="predicted"/>
<organism evidence="1 2">
    <name type="scientific">Alienimonas chondri</name>
    <dbReference type="NCBI Taxonomy" id="2681879"/>
    <lineage>
        <taxon>Bacteria</taxon>
        <taxon>Pseudomonadati</taxon>
        <taxon>Planctomycetota</taxon>
        <taxon>Planctomycetia</taxon>
        <taxon>Planctomycetales</taxon>
        <taxon>Planctomycetaceae</taxon>
        <taxon>Alienimonas</taxon>
    </lineage>
</organism>
<reference evidence="1 2" key="1">
    <citation type="journal article" date="2020" name="Syst. Appl. Microbiol.">
        <title>Alienimonas chondri sp. nov., a novel planctomycete isolated from the biofilm of the red alga Chondrus crispus.</title>
        <authorList>
            <person name="Vitorino I."/>
            <person name="Albuquerque L."/>
            <person name="Wiegand S."/>
            <person name="Kallscheuer N."/>
            <person name="da Costa M.S."/>
            <person name="Lobo-da-Cunha A."/>
            <person name="Jogler C."/>
            <person name="Lage O.M."/>
        </authorList>
    </citation>
    <scope>NUCLEOTIDE SEQUENCE [LARGE SCALE GENOMIC DNA]</scope>
    <source>
        <strain evidence="1 2">LzC2</strain>
    </source>
</reference>
<evidence type="ECO:0000313" key="2">
    <source>
        <dbReference type="Proteomes" id="UP000609651"/>
    </source>
</evidence>
<protein>
    <submittedName>
        <fullName evidence="1">Uncharacterized protein</fullName>
    </submittedName>
</protein>